<name>A0A4S3LZB4_9FLAO</name>
<comment type="caution">
    <text evidence="2">The sequence shown here is derived from an EMBL/GenBank/DDBJ whole genome shotgun (WGS) entry which is preliminary data.</text>
</comment>
<protein>
    <submittedName>
        <fullName evidence="2">Uncharacterized protein</fullName>
    </submittedName>
</protein>
<feature type="region of interest" description="Disordered" evidence="1">
    <location>
        <begin position="1"/>
        <end position="27"/>
    </location>
</feature>
<dbReference type="EMBL" id="SSMC01000002">
    <property type="protein sequence ID" value="THD67424.1"/>
    <property type="molecule type" value="Genomic_DNA"/>
</dbReference>
<evidence type="ECO:0000256" key="1">
    <source>
        <dbReference type="SAM" id="MobiDB-lite"/>
    </source>
</evidence>
<dbReference type="RefSeq" id="WP_136335630.1">
    <property type="nucleotide sequence ID" value="NZ_SSMC01000002.1"/>
</dbReference>
<sequence length="177" mass="20049">MHLVTVADLRQRQRPKGRPADPTAPVHSPTVVVNAKKMNPKIKFTYLILALGLFSCKVLKESNTKILPEFSIQGKSFNELIVNRIPDYGLTGEDGCIVENQIKINLDNINENYISGKISDVDSTEPLINAEIQLIFESDTILTRSNNKGEFEKRFKDELKKIKATYIAYRTVEINLK</sequence>
<dbReference type="Proteomes" id="UP000305939">
    <property type="component" value="Unassembled WGS sequence"/>
</dbReference>
<evidence type="ECO:0000313" key="3">
    <source>
        <dbReference type="Proteomes" id="UP000305939"/>
    </source>
</evidence>
<organism evidence="2 3">
    <name type="scientific">Robertkochia marina</name>
    <dbReference type="NCBI Taxonomy" id="1227945"/>
    <lineage>
        <taxon>Bacteria</taxon>
        <taxon>Pseudomonadati</taxon>
        <taxon>Bacteroidota</taxon>
        <taxon>Flavobacteriia</taxon>
        <taxon>Flavobacteriales</taxon>
        <taxon>Flavobacteriaceae</taxon>
        <taxon>Robertkochia</taxon>
    </lineage>
</organism>
<proteinExistence type="predicted"/>
<gene>
    <name evidence="2" type="ORF">E7Z59_07110</name>
</gene>
<dbReference type="AlphaFoldDB" id="A0A4S3LZB4"/>
<accession>A0A4S3LZB4</accession>
<evidence type="ECO:0000313" key="2">
    <source>
        <dbReference type="EMBL" id="THD67424.1"/>
    </source>
</evidence>
<reference evidence="2 3" key="1">
    <citation type="submission" date="2019-04" db="EMBL/GenBank/DDBJ databases">
        <title>Draft genome sequence of Robertkochia marina CC-AMO-30D.</title>
        <authorList>
            <person name="Hameed A."/>
            <person name="Lin S.-Y."/>
            <person name="Shahina M."/>
            <person name="Lai W.-A."/>
            <person name="Young C.-C."/>
        </authorList>
    </citation>
    <scope>NUCLEOTIDE SEQUENCE [LARGE SCALE GENOMIC DNA]</scope>
    <source>
        <strain evidence="2 3">CC-AMO-30D</strain>
    </source>
</reference>
<keyword evidence="3" id="KW-1185">Reference proteome</keyword>